<dbReference type="PANTHER" id="PTHR46797">
    <property type="entry name" value="HTH-TYPE TRANSCRIPTIONAL REGULATOR"/>
    <property type="match status" value="1"/>
</dbReference>
<reference evidence="5" key="1">
    <citation type="submission" date="2009-09" db="EMBL/GenBank/DDBJ databases">
        <title>The complete genome of Nakamurella multipartita DSM 44233.</title>
        <authorList>
            <consortium name="US DOE Joint Genome Institute (JGI-PGF)"/>
            <person name="Lucas S."/>
            <person name="Copeland A."/>
            <person name="Lapidus A."/>
            <person name="Glavina del Rio T."/>
            <person name="Dalin E."/>
            <person name="Tice H."/>
            <person name="Bruce D."/>
            <person name="Goodwin L."/>
            <person name="Pitluck S."/>
            <person name="Kyrpides N."/>
            <person name="Mavromatis K."/>
            <person name="Ivanova N."/>
            <person name="Ovchinnikova G."/>
            <person name="Sims D."/>
            <person name="Meincke L."/>
            <person name="Brettin T."/>
            <person name="Detter J.C."/>
            <person name="Han C."/>
            <person name="Larimer F."/>
            <person name="Land M."/>
            <person name="Hauser L."/>
            <person name="Markowitz V."/>
            <person name="Cheng J.-F."/>
            <person name="Hugenholtz P."/>
            <person name="Woyke T."/>
            <person name="Wu D."/>
            <person name="Klenk H.-P."/>
            <person name="Eisen J.A."/>
        </authorList>
    </citation>
    <scope>NUCLEOTIDE SEQUENCE [LARGE SCALE GENOMIC DNA]</scope>
    <source>
        <strain evidence="5">ATCC 700099 / DSM 44233 / CIP 104796 / JCM 9543 / NBRC 105858 / Y-104</strain>
    </source>
</reference>
<dbReference type="PROSITE" id="PS50943">
    <property type="entry name" value="HTH_CROC1"/>
    <property type="match status" value="1"/>
</dbReference>
<gene>
    <name evidence="4" type="ordered locus">Namu_4719</name>
</gene>
<dbReference type="GO" id="GO:0003677">
    <property type="term" value="F:DNA binding"/>
    <property type="evidence" value="ECO:0007669"/>
    <property type="project" value="UniProtKB-KW"/>
</dbReference>
<organism evidence="4 5">
    <name type="scientific">Nakamurella multipartita (strain ATCC 700099 / DSM 44233 / CIP 104796 / JCM 9543 / NBRC 105858 / Y-104)</name>
    <name type="common">Microsphaera multipartita</name>
    <dbReference type="NCBI Taxonomy" id="479431"/>
    <lineage>
        <taxon>Bacteria</taxon>
        <taxon>Bacillati</taxon>
        <taxon>Actinomycetota</taxon>
        <taxon>Actinomycetes</taxon>
        <taxon>Nakamurellales</taxon>
        <taxon>Nakamurellaceae</taxon>
        <taxon>Nakamurella</taxon>
    </lineage>
</organism>
<dbReference type="InterPro" id="IPR001387">
    <property type="entry name" value="Cro/C1-type_HTH"/>
</dbReference>
<dbReference type="GO" id="GO:0005829">
    <property type="term" value="C:cytosol"/>
    <property type="evidence" value="ECO:0007669"/>
    <property type="project" value="TreeGrafter"/>
</dbReference>
<evidence type="ECO:0000313" key="4">
    <source>
        <dbReference type="EMBL" id="ACV80995.1"/>
    </source>
</evidence>
<dbReference type="eggNOG" id="COG1396">
    <property type="taxonomic scope" value="Bacteria"/>
</dbReference>
<keyword evidence="1" id="KW-0238">DNA-binding</keyword>
<dbReference type="STRING" id="479431.Namu_4719"/>
<evidence type="ECO:0000313" key="5">
    <source>
        <dbReference type="Proteomes" id="UP000002218"/>
    </source>
</evidence>
<name>C8X7Z2_NAKMY</name>
<reference evidence="4 5" key="2">
    <citation type="journal article" date="2010" name="Stand. Genomic Sci.">
        <title>Complete genome sequence of Nakamurella multipartita type strain (Y-104).</title>
        <authorList>
            <person name="Tice H."/>
            <person name="Mayilraj S."/>
            <person name="Sims D."/>
            <person name="Lapidus A."/>
            <person name="Nolan M."/>
            <person name="Lucas S."/>
            <person name="Glavina Del Rio T."/>
            <person name="Copeland A."/>
            <person name="Cheng J.F."/>
            <person name="Meincke L."/>
            <person name="Bruce D."/>
            <person name="Goodwin L."/>
            <person name="Pitluck S."/>
            <person name="Ivanova N."/>
            <person name="Mavromatis K."/>
            <person name="Ovchinnikova G."/>
            <person name="Pati A."/>
            <person name="Chen A."/>
            <person name="Palaniappan K."/>
            <person name="Land M."/>
            <person name="Hauser L."/>
            <person name="Chang Y.J."/>
            <person name="Jeffries C.D."/>
            <person name="Detter J.C."/>
            <person name="Brettin T."/>
            <person name="Rohde M."/>
            <person name="Goker M."/>
            <person name="Bristow J."/>
            <person name="Eisen J.A."/>
            <person name="Markowitz V."/>
            <person name="Hugenholtz P."/>
            <person name="Kyrpides N.C."/>
            <person name="Klenk H.P."/>
            <person name="Chen F."/>
        </authorList>
    </citation>
    <scope>NUCLEOTIDE SEQUENCE [LARGE SCALE GENOMIC DNA]</scope>
    <source>
        <strain evidence="5">ATCC 700099 / DSM 44233 / CIP 104796 / JCM 9543 / NBRC 105858 / Y-104</strain>
    </source>
</reference>
<dbReference type="InterPro" id="IPR050807">
    <property type="entry name" value="TransReg_Diox_bact_type"/>
</dbReference>
<dbReference type="OrthoDB" id="70105at2"/>
<evidence type="ECO:0000259" key="3">
    <source>
        <dbReference type="PROSITE" id="PS50943"/>
    </source>
</evidence>
<feature type="region of interest" description="Disordered" evidence="2">
    <location>
        <begin position="62"/>
        <end position="98"/>
    </location>
</feature>
<dbReference type="PANTHER" id="PTHR46797:SF1">
    <property type="entry name" value="METHYLPHOSPHONATE SYNTHASE"/>
    <property type="match status" value="1"/>
</dbReference>
<dbReference type="Proteomes" id="UP000002218">
    <property type="component" value="Chromosome"/>
</dbReference>
<dbReference type="HOGENOM" id="CLU_074072_0_0_11"/>
<dbReference type="KEGG" id="nml:Namu_4719"/>
<sequence>MNHSWSESMSLGEMIRRQREMASLPMRQLAAMAGISNPYLSQIERGLRDPSDQVLNAIADSLQMSADSLRPPAPEPDLDNDPPPVVSAIRSDPDLTGQQRKALEESYLAFRQVTLERRRRGRRNGVAAPVDSHGDAEIDIPTHALPTTTADRGDAR</sequence>
<dbReference type="CDD" id="cd00093">
    <property type="entry name" value="HTH_XRE"/>
    <property type="match status" value="1"/>
</dbReference>
<keyword evidence="5" id="KW-1185">Reference proteome</keyword>
<feature type="domain" description="HTH cro/C1-type" evidence="3">
    <location>
        <begin position="15"/>
        <end position="69"/>
    </location>
</feature>
<dbReference type="SUPFAM" id="SSF47413">
    <property type="entry name" value="lambda repressor-like DNA-binding domains"/>
    <property type="match status" value="1"/>
</dbReference>
<dbReference type="GO" id="GO:0003700">
    <property type="term" value="F:DNA-binding transcription factor activity"/>
    <property type="evidence" value="ECO:0007669"/>
    <property type="project" value="TreeGrafter"/>
</dbReference>
<proteinExistence type="predicted"/>
<dbReference type="AlphaFoldDB" id="C8X7Z2"/>
<dbReference type="InterPro" id="IPR010982">
    <property type="entry name" value="Lambda_DNA-bd_dom_sf"/>
</dbReference>
<evidence type="ECO:0000256" key="1">
    <source>
        <dbReference type="ARBA" id="ARBA00023125"/>
    </source>
</evidence>
<dbReference type="SMART" id="SM00530">
    <property type="entry name" value="HTH_XRE"/>
    <property type="match status" value="1"/>
</dbReference>
<dbReference type="Pfam" id="PF01381">
    <property type="entry name" value="HTH_3"/>
    <property type="match status" value="1"/>
</dbReference>
<dbReference type="InParanoid" id="C8X7Z2"/>
<evidence type="ECO:0000256" key="2">
    <source>
        <dbReference type="SAM" id="MobiDB-lite"/>
    </source>
</evidence>
<dbReference type="EMBL" id="CP001737">
    <property type="protein sequence ID" value="ACV80995.1"/>
    <property type="molecule type" value="Genomic_DNA"/>
</dbReference>
<accession>C8X7Z2</accession>
<dbReference type="Gene3D" id="1.10.260.40">
    <property type="entry name" value="lambda repressor-like DNA-binding domains"/>
    <property type="match status" value="1"/>
</dbReference>
<feature type="compositionally biased region" description="Pro residues" evidence="2">
    <location>
        <begin position="71"/>
        <end position="85"/>
    </location>
</feature>
<protein>
    <submittedName>
        <fullName evidence="4">Transcriptional regulator, XRE family</fullName>
    </submittedName>
</protein>
<feature type="region of interest" description="Disordered" evidence="2">
    <location>
        <begin position="118"/>
        <end position="156"/>
    </location>
</feature>